<accession>G2KWS1</accession>
<dbReference type="Proteomes" id="UP000001285">
    <property type="component" value="Plasmid pLS1"/>
</dbReference>
<evidence type="ECO:0000313" key="2">
    <source>
        <dbReference type="Proteomes" id="UP000001285"/>
    </source>
</evidence>
<gene>
    <name evidence="1" type="ordered locus">LSA_2p00140</name>
</gene>
<dbReference type="KEGG" id="lsn:LSA_2p00140"/>
<reference evidence="1 2" key="1">
    <citation type="journal article" date="2011" name="Microb. Cell Fact.">
        <title>Genomic analysis reveals Lactobacillus sanfranciscensis as stable element in traditional sourdoughs.</title>
        <authorList>
            <person name="Vogel R.F."/>
            <person name="Pavlovic M."/>
            <person name="Ehrmann M.A."/>
            <person name="Wiezer A."/>
            <person name="Liesegang H."/>
            <person name="Offschanka S."/>
            <person name="Voget S."/>
            <person name="Angelov A."/>
            <person name="Bocker G."/>
            <person name="Liebl W."/>
        </authorList>
    </citation>
    <scope>NUCLEOTIDE SEQUENCE [LARGE SCALE GENOMIC DNA]</scope>
    <source>
        <strain evidence="2">TMW 1.1304</strain>
    </source>
</reference>
<name>G2KWS1_FRUST</name>
<evidence type="ECO:0000313" key="1">
    <source>
        <dbReference type="EMBL" id="AEN99718.1"/>
    </source>
</evidence>
<dbReference type="EMBL" id="CP002462">
    <property type="protein sequence ID" value="AEN99718.1"/>
    <property type="molecule type" value="Genomic_DNA"/>
</dbReference>
<keyword evidence="1" id="KW-0614">Plasmid</keyword>
<organism evidence="1 2">
    <name type="scientific">Fructilactobacillus sanfranciscensis (strain TMW 1.1304)</name>
    <name type="common">Lactobacillus sanfranciscensis</name>
    <dbReference type="NCBI Taxonomy" id="714313"/>
    <lineage>
        <taxon>Bacteria</taxon>
        <taxon>Bacillati</taxon>
        <taxon>Bacillota</taxon>
        <taxon>Bacilli</taxon>
        <taxon>Lactobacillales</taxon>
        <taxon>Lactobacillaceae</taxon>
        <taxon>Fructilactobacillus</taxon>
    </lineage>
</organism>
<dbReference type="AlphaFoldDB" id="G2KWS1"/>
<sequence>MIGIIFILIVVIASGAAYIVGSNSTRNHNEKQNKITRVTYNKKDNSSKKTLKIQLIQMKKRHIQANQQIRHKIHLMKTQHILQIITQKIHRNTKLNYKEKRTILTLPL</sequence>
<dbReference type="HOGENOM" id="CLU_2193630_0_0_9"/>
<geneLocation type="plasmid" evidence="1 2">
    <name>pLS1</name>
</geneLocation>
<proteinExistence type="predicted"/>
<keyword evidence="2" id="KW-1185">Reference proteome</keyword>
<protein>
    <submittedName>
        <fullName evidence="1">Uncharacterized protein</fullName>
    </submittedName>
</protein>